<proteinExistence type="predicted"/>
<sequence>MTLVRPLTGKKPKITLPEGTIDTQMHAYLPGFPSVQGGPELPAGDLPTPDQYRQFMDWIGIDRVIVTQGNAHQFDNSNLIACLHAFGEIAHGIASVDARTTETELDALSDARVVGLRVMDLPGGAAGLEKLEEIDAIAKSRGWMVAVQFDGSNILDHEAKLSKIRSRWVLDHHGKFFCGVAPDSPQVSAVRRLIDGGRCWFKFAGAYESSKSGAPEFADVGAVAKSIAVHAPERIVWGSNWPHNLARAQSDYPDDAQLTDTVLGWLADDAARKRVLVDNPQELFGLTSLKAT</sequence>
<evidence type="ECO:0000259" key="1">
    <source>
        <dbReference type="Pfam" id="PF04909"/>
    </source>
</evidence>
<name>A0A504UGQ3_9HYPH</name>
<keyword evidence="2" id="KW-0378">Hydrolase</keyword>
<accession>A0A504UGQ3</accession>
<dbReference type="EMBL" id="VFYP01000007">
    <property type="protein sequence ID" value="TPP04642.1"/>
    <property type="molecule type" value="Genomic_DNA"/>
</dbReference>
<dbReference type="Gene3D" id="3.20.20.140">
    <property type="entry name" value="Metal-dependent hydrolases"/>
    <property type="match status" value="1"/>
</dbReference>
<comment type="caution">
    <text evidence="2">The sequence shown here is derived from an EMBL/GenBank/DDBJ whole genome shotgun (WGS) entry which is preliminary data.</text>
</comment>
<dbReference type="AlphaFoldDB" id="A0A504UGQ3"/>
<reference evidence="2 3" key="1">
    <citation type="submission" date="2019-06" db="EMBL/GenBank/DDBJ databases">
        <title>Rhizobium sp. CL12 isolated from roots of soybean.</title>
        <authorList>
            <person name="Wang C."/>
        </authorList>
    </citation>
    <scope>NUCLEOTIDE SEQUENCE [LARGE SCALE GENOMIC DNA]</scope>
    <source>
        <strain evidence="2 3">CL12</strain>
    </source>
</reference>
<feature type="domain" description="Amidohydrolase-related" evidence="1">
    <location>
        <begin position="21"/>
        <end position="286"/>
    </location>
</feature>
<dbReference type="InterPro" id="IPR032466">
    <property type="entry name" value="Metal_Hydrolase"/>
</dbReference>
<dbReference type="RefSeq" id="WP_140832187.1">
    <property type="nucleotide sequence ID" value="NZ_VFYP01000007.1"/>
</dbReference>
<dbReference type="OrthoDB" id="9787654at2"/>
<dbReference type="GO" id="GO:0016787">
    <property type="term" value="F:hydrolase activity"/>
    <property type="evidence" value="ECO:0007669"/>
    <property type="project" value="UniProtKB-KW"/>
</dbReference>
<dbReference type="PANTHER" id="PTHR35563:SF2">
    <property type="entry name" value="BARREL METAL-DEPENDENT HYDROLASE, PUTATIVE (AFU_ORTHOLOGUE AFUA_1G16240)-RELATED"/>
    <property type="match status" value="1"/>
</dbReference>
<dbReference type="PANTHER" id="PTHR35563">
    <property type="entry name" value="BARREL METAL-DEPENDENT HYDROLASE, PUTATIVE (AFU_ORTHOLOGUE AFUA_1G16240)-RELATED"/>
    <property type="match status" value="1"/>
</dbReference>
<gene>
    <name evidence="2" type="ORF">FJQ55_22285</name>
</gene>
<dbReference type="SUPFAM" id="SSF51556">
    <property type="entry name" value="Metallo-dependent hydrolases"/>
    <property type="match status" value="1"/>
</dbReference>
<evidence type="ECO:0000313" key="3">
    <source>
        <dbReference type="Proteomes" id="UP000316429"/>
    </source>
</evidence>
<dbReference type="InterPro" id="IPR006680">
    <property type="entry name" value="Amidohydro-rel"/>
</dbReference>
<keyword evidence="3" id="KW-1185">Reference proteome</keyword>
<protein>
    <submittedName>
        <fullName evidence="2">Amidohydrolase</fullName>
    </submittedName>
</protein>
<dbReference type="Pfam" id="PF04909">
    <property type="entry name" value="Amidohydro_2"/>
    <property type="match status" value="1"/>
</dbReference>
<organism evidence="2 3">
    <name type="scientific">Rhizobium glycinendophyticum</name>
    <dbReference type="NCBI Taxonomy" id="2589807"/>
    <lineage>
        <taxon>Bacteria</taxon>
        <taxon>Pseudomonadati</taxon>
        <taxon>Pseudomonadota</taxon>
        <taxon>Alphaproteobacteria</taxon>
        <taxon>Hyphomicrobiales</taxon>
        <taxon>Rhizobiaceae</taxon>
        <taxon>Rhizobium/Agrobacterium group</taxon>
        <taxon>Rhizobium</taxon>
    </lineage>
</organism>
<evidence type="ECO:0000313" key="2">
    <source>
        <dbReference type="EMBL" id="TPP04642.1"/>
    </source>
</evidence>
<dbReference type="Proteomes" id="UP000316429">
    <property type="component" value="Unassembled WGS sequence"/>
</dbReference>
<dbReference type="InterPro" id="IPR052358">
    <property type="entry name" value="Aro_Compnd_Degr_Hydrolases"/>
</dbReference>